<keyword evidence="1" id="KW-0175">Coiled coil</keyword>
<feature type="coiled-coil region" evidence="1">
    <location>
        <begin position="24"/>
        <end position="51"/>
    </location>
</feature>
<evidence type="ECO:0000256" key="1">
    <source>
        <dbReference type="SAM" id="Coils"/>
    </source>
</evidence>
<dbReference type="RefSeq" id="WP_108894471.1">
    <property type="nucleotide sequence ID" value="NZ_ONZF01000005.1"/>
</dbReference>
<gene>
    <name evidence="2" type="ORF">PAA8504_02482</name>
</gene>
<keyword evidence="3" id="KW-1185">Reference proteome</keyword>
<dbReference type="Proteomes" id="UP000244912">
    <property type="component" value="Unassembled WGS sequence"/>
</dbReference>
<proteinExistence type="predicted"/>
<evidence type="ECO:0000313" key="3">
    <source>
        <dbReference type="Proteomes" id="UP000244912"/>
    </source>
</evidence>
<evidence type="ECO:0000313" key="2">
    <source>
        <dbReference type="EMBL" id="SPJ24645.1"/>
    </source>
</evidence>
<reference evidence="3" key="1">
    <citation type="submission" date="2018-03" db="EMBL/GenBank/DDBJ databases">
        <authorList>
            <person name="Rodrigo-Torres L."/>
            <person name="Arahal R. D."/>
            <person name="Lucena T."/>
        </authorList>
    </citation>
    <scope>NUCLEOTIDE SEQUENCE [LARGE SCALE GENOMIC DNA]</scope>
    <source>
        <strain evidence="3">CECT 8504</strain>
    </source>
</reference>
<protein>
    <submittedName>
        <fullName evidence="2">Uncharacterized protein</fullName>
    </submittedName>
</protein>
<accession>A0A2R8BWW6</accession>
<name>A0A2R8BWW6_9RHOB</name>
<dbReference type="OrthoDB" id="7872583at2"/>
<dbReference type="AlphaFoldDB" id="A0A2R8BWW6"/>
<sequence length="116" mass="12927">MNHKQLEDLADIAGVISDRELSKVRVIMAEMARLRSEIAEIQDQRAARQADAALDLARVSGAEMAWMAATEERLRVLQSQHARLRAGHEQVLDVARKAFGRADVARRLAEGAGKRR</sequence>
<dbReference type="EMBL" id="ONZF01000005">
    <property type="protein sequence ID" value="SPJ24645.1"/>
    <property type="molecule type" value="Genomic_DNA"/>
</dbReference>
<organism evidence="2 3">
    <name type="scientific">Palleronia abyssalis</name>
    <dbReference type="NCBI Taxonomy" id="1501240"/>
    <lineage>
        <taxon>Bacteria</taxon>
        <taxon>Pseudomonadati</taxon>
        <taxon>Pseudomonadota</taxon>
        <taxon>Alphaproteobacteria</taxon>
        <taxon>Rhodobacterales</taxon>
        <taxon>Roseobacteraceae</taxon>
        <taxon>Palleronia</taxon>
    </lineage>
</organism>